<keyword evidence="6" id="KW-1133">Transmembrane helix</keyword>
<dbReference type="GO" id="GO:0008233">
    <property type="term" value="F:peptidase activity"/>
    <property type="evidence" value="ECO:0007669"/>
    <property type="project" value="UniProtKB-KW"/>
</dbReference>
<dbReference type="OrthoDB" id="597443at2"/>
<reference evidence="8 9" key="1">
    <citation type="submission" date="2016-04" db="EMBL/GenBank/DDBJ databases">
        <title>Complete genome sequence of natural rubber-degrading, novel Gram-negative bacterium, Rhizobacter gummiphilus strain NS21.</title>
        <authorList>
            <person name="Tabata M."/>
            <person name="Kasai D."/>
            <person name="Fukuda M."/>
        </authorList>
    </citation>
    <scope>NUCLEOTIDE SEQUENCE [LARGE SCALE GENOMIC DNA]</scope>
    <source>
        <strain evidence="8 9">NS21</strain>
    </source>
</reference>
<evidence type="ECO:0000256" key="2">
    <source>
        <dbReference type="ARBA" id="ARBA00022475"/>
    </source>
</evidence>
<evidence type="ECO:0000256" key="5">
    <source>
        <dbReference type="ARBA" id="ARBA00022801"/>
    </source>
</evidence>
<name>A0A1W6LFW8_9BURK</name>
<evidence type="ECO:0000313" key="8">
    <source>
        <dbReference type="EMBL" id="ARN23171.1"/>
    </source>
</evidence>
<dbReference type="RefSeq" id="WP_085753486.1">
    <property type="nucleotide sequence ID" value="NZ_BSPR01000017.1"/>
</dbReference>
<evidence type="ECO:0000256" key="1">
    <source>
        <dbReference type="ARBA" id="ARBA00004651"/>
    </source>
</evidence>
<proteinExistence type="predicted"/>
<protein>
    <submittedName>
        <fullName evidence="8">Uncharacterized protein</fullName>
    </submittedName>
</protein>
<dbReference type="InterPro" id="IPR026392">
    <property type="entry name" value="Exo/Archaeosortase_dom"/>
</dbReference>
<sequence length="299" mass="32374">MADVAPASAARPDHGAGRWFAPLDPVATLLVVAGVAALYVPTYWDFLHGFWVSYSQGHEPLVMAICAWLAWRQRHALAALDSRGAPVATAVVLGIGLLCYVFGRTQQFLRIELVSQILVLAAIALYYRGWAGLRLVWFPLFFLLFVVPLPYGTVMAITGPLKAAVSVVATTVMSALGYPIGRSGVVITIGQYQLLVAEACAGLQTMFTLEAMGLLYTNLMAYRSAVRSVILAVMVVPVAFFANVVRVIILVLITYHLGDEVGQGFVHGFAGMVLFAIALVFIMGFDRLLGLVLPKKWAE</sequence>
<evidence type="ECO:0000256" key="4">
    <source>
        <dbReference type="ARBA" id="ARBA00022692"/>
    </source>
</evidence>
<evidence type="ECO:0000256" key="6">
    <source>
        <dbReference type="ARBA" id="ARBA00022989"/>
    </source>
</evidence>
<dbReference type="KEGG" id="rgu:A4W93_26515"/>
<dbReference type="STRING" id="946333.A4W93_26515"/>
<keyword evidence="2" id="KW-1003">Cell membrane</keyword>
<dbReference type="EMBL" id="CP015118">
    <property type="protein sequence ID" value="ARN23171.1"/>
    <property type="molecule type" value="Genomic_DNA"/>
</dbReference>
<keyword evidence="7" id="KW-0472">Membrane</keyword>
<keyword evidence="3" id="KW-0645">Protease</keyword>
<dbReference type="NCBIfam" id="TIGR02602">
    <property type="entry name" value="8TM_EpsH"/>
    <property type="match status" value="1"/>
</dbReference>
<dbReference type="InterPro" id="IPR017544">
    <property type="entry name" value="Exosortase-2"/>
</dbReference>
<accession>A0A1W6LFW8</accession>
<dbReference type="InterPro" id="IPR019127">
    <property type="entry name" value="Exosortase"/>
</dbReference>
<dbReference type="GO" id="GO:0005886">
    <property type="term" value="C:plasma membrane"/>
    <property type="evidence" value="ECO:0007669"/>
    <property type="project" value="UniProtKB-SubCell"/>
</dbReference>
<comment type="subcellular location">
    <subcellularLocation>
        <location evidence="1">Cell membrane</location>
        <topology evidence="1">Multi-pass membrane protein</topology>
    </subcellularLocation>
</comment>
<evidence type="ECO:0000256" key="3">
    <source>
        <dbReference type="ARBA" id="ARBA00022670"/>
    </source>
</evidence>
<dbReference type="NCBIfam" id="TIGR04178">
    <property type="entry name" value="exo_archaeo"/>
    <property type="match status" value="1"/>
</dbReference>
<organism evidence="8 9">
    <name type="scientific">Piscinibacter gummiphilus</name>
    <dbReference type="NCBI Taxonomy" id="946333"/>
    <lineage>
        <taxon>Bacteria</taxon>
        <taxon>Pseudomonadati</taxon>
        <taxon>Pseudomonadota</taxon>
        <taxon>Betaproteobacteria</taxon>
        <taxon>Burkholderiales</taxon>
        <taxon>Sphaerotilaceae</taxon>
        <taxon>Piscinibacter</taxon>
    </lineage>
</organism>
<keyword evidence="9" id="KW-1185">Reference proteome</keyword>
<dbReference type="Pfam" id="PF09721">
    <property type="entry name" value="Exosortase_EpsH"/>
    <property type="match status" value="1"/>
</dbReference>
<dbReference type="GO" id="GO:0006508">
    <property type="term" value="P:proteolysis"/>
    <property type="evidence" value="ECO:0007669"/>
    <property type="project" value="UniProtKB-KW"/>
</dbReference>
<keyword evidence="4" id="KW-0812">Transmembrane</keyword>
<dbReference type="InterPro" id="IPR013426">
    <property type="entry name" value="EpsH-like"/>
</dbReference>
<evidence type="ECO:0000256" key="7">
    <source>
        <dbReference type="ARBA" id="ARBA00023136"/>
    </source>
</evidence>
<gene>
    <name evidence="8" type="ORF">A4W93_26515</name>
</gene>
<dbReference type="NCBIfam" id="TIGR03113">
    <property type="entry name" value="exosort_XrtB"/>
    <property type="match status" value="1"/>
</dbReference>
<keyword evidence="5" id="KW-0378">Hydrolase</keyword>
<dbReference type="Proteomes" id="UP000193427">
    <property type="component" value="Chromosome"/>
</dbReference>
<dbReference type="AlphaFoldDB" id="A0A1W6LFW8"/>
<evidence type="ECO:0000313" key="9">
    <source>
        <dbReference type="Proteomes" id="UP000193427"/>
    </source>
</evidence>